<reference evidence="3 4" key="1">
    <citation type="submission" date="2020-04" db="EMBL/GenBank/DDBJ databases">
        <title>Pseudoalteromonas caenipelagi sp. nov., isolated from a tidal flat.</title>
        <authorList>
            <person name="Park S."/>
            <person name="Yoon J.-H."/>
        </authorList>
    </citation>
    <scope>NUCLEOTIDE SEQUENCE [LARGE SCALE GENOMIC DNA]</scope>
    <source>
        <strain evidence="3 4">JBTF-M23</strain>
    </source>
</reference>
<dbReference type="Pfam" id="PF03795">
    <property type="entry name" value="YCII"/>
    <property type="match status" value="1"/>
</dbReference>
<keyword evidence="4" id="KW-1185">Reference proteome</keyword>
<organism evidence="3 4">
    <name type="scientific">Pseudoalteromonas caenipelagi</name>
    <dbReference type="NCBI Taxonomy" id="2726988"/>
    <lineage>
        <taxon>Bacteria</taxon>
        <taxon>Pseudomonadati</taxon>
        <taxon>Pseudomonadota</taxon>
        <taxon>Gammaproteobacteria</taxon>
        <taxon>Alteromonadales</taxon>
        <taxon>Pseudoalteromonadaceae</taxon>
        <taxon>Pseudoalteromonas</taxon>
    </lineage>
</organism>
<dbReference type="InterPro" id="IPR011008">
    <property type="entry name" value="Dimeric_a/b-barrel"/>
</dbReference>
<sequence>MQYIITAYDYTDEDAIRRRLAVREQHFDRITALIQTGNFLSGGAMLDETGKMIGSSVHVEFSTREELDNWLNNDPYVTNNVWENIDIKEARLVPVEQYKNS</sequence>
<dbReference type="InterPro" id="IPR051807">
    <property type="entry name" value="Sec-metab_biosynth-assoc"/>
</dbReference>
<dbReference type="PANTHER" id="PTHR33606:SF3">
    <property type="entry name" value="PROTEIN YCII"/>
    <property type="match status" value="1"/>
</dbReference>
<accession>A0A849V9M0</accession>
<evidence type="ECO:0000313" key="4">
    <source>
        <dbReference type="Proteomes" id="UP000586305"/>
    </source>
</evidence>
<dbReference type="AlphaFoldDB" id="A0A849V9M0"/>
<evidence type="ECO:0000259" key="2">
    <source>
        <dbReference type="Pfam" id="PF03795"/>
    </source>
</evidence>
<dbReference type="EMBL" id="JABBPG010000002">
    <property type="protein sequence ID" value="NOU50299.1"/>
    <property type="molecule type" value="Genomic_DNA"/>
</dbReference>
<protein>
    <recommendedName>
        <fullName evidence="2">YCII-related domain-containing protein</fullName>
    </recommendedName>
</protein>
<dbReference type="Gene3D" id="3.30.70.1060">
    <property type="entry name" value="Dimeric alpha+beta barrel"/>
    <property type="match status" value="1"/>
</dbReference>
<dbReference type="RefSeq" id="WP_171625363.1">
    <property type="nucleotide sequence ID" value="NZ_JABBPG010000002.1"/>
</dbReference>
<dbReference type="PANTHER" id="PTHR33606">
    <property type="entry name" value="PROTEIN YCII"/>
    <property type="match status" value="1"/>
</dbReference>
<dbReference type="InterPro" id="IPR005545">
    <property type="entry name" value="YCII"/>
</dbReference>
<evidence type="ECO:0000313" key="3">
    <source>
        <dbReference type="EMBL" id="NOU50299.1"/>
    </source>
</evidence>
<comment type="similarity">
    <text evidence="1">Belongs to the YciI family.</text>
</comment>
<gene>
    <name evidence="3" type="ORF">HG263_07055</name>
</gene>
<comment type="caution">
    <text evidence="3">The sequence shown here is derived from an EMBL/GenBank/DDBJ whole genome shotgun (WGS) entry which is preliminary data.</text>
</comment>
<dbReference type="SUPFAM" id="SSF54909">
    <property type="entry name" value="Dimeric alpha+beta barrel"/>
    <property type="match status" value="1"/>
</dbReference>
<proteinExistence type="inferred from homology"/>
<dbReference type="Proteomes" id="UP000586305">
    <property type="component" value="Unassembled WGS sequence"/>
</dbReference>
<evidence type="ECO:0000256" key="1">
    <source>
        <dbReference type="ARBA" id="ARBA00007689"/>
    </source>
</evidence>
<feature type="domain" description="YCII-related" evidence="2">
    <location>
        <begin position="1"/>
        <end position="89"/>
    </location>
</feature>
<name>A0A849V9M0_9GAMM</name>